<dbReference type="KEGG" id="cbr:CBG_26775"/>
<organism evidence="1 2">
    <name type="scientific">Caenorhabditis briggsae</name>
    <dbReference type="NCBI Taxonomy" id="6238"/>
    <lineage>
        <taxon>Eukaryota</taxon>
        <taxon>Metazoa</taxon>
        <taxon>Ecdysozoa</taxon>
        <taxon>Nematoda</taxon>
        <taxon>Chromadorea</taxon>
        <taxon>Rhabditida</taxon>
        <taxon>Rhabditina</taxon>
        <taxon>Rhabditomorpha</taxon>
        <taxon>Rhabditoidea</taxon>
        <taxon>Rhabditidae</taxon>
        <taxon>Peloderinae</taxon>
        <taxon>Caenorhabditis</taxon>
    </lineage>
</organism>
<dbReference type="CTD" id="68918240"/>
<dbReference type="EMBL" id="HE601213">
    <property type="protein sequence ID" value="CAR99267.1"/>
    <property type="molecule type" value="Genomic_DNA"/>
</dbReference>
<dbReference type="Proteomes" id="UP000008549">
    <property type="component" value="Unassembled WGS sequence"/>
</dbReference>
<protein>
    <submittedName>
        <fullName evidence="1">Protein CBG26775</fullName>
    </submittedName>
</protein>
<sequence>MMFACIILLYPSYFPDRTLPDERLFGSLKRHLDRKDFS</sequence>
<dbReference type="GeneID" id="68918240"/>
<name>B6IH87_CAEBR</name>
<evidence type="ECO:0000313" key="2">
    <source>
        <dbReference type="Proteomes" id="UP000008549"/>
    </source>
</evidence>
<gene>
    <name evidence="1" type="ORF">CBG26775</name>
    <name evidence="1" type="ORF">CBG_26775</name>
</gene>
<dbReference type="RefSeq" id="XP_045098831.1">
    <property type="nucleotide sequence ID" value="XM_045240782.1"/>
</dbReference>
<dbReference type="HOGENOM" id="CLU_3336083_0_0_1"/>
<reference evidence="1 2" key="2">
    <citation type="journal article" date="2011" name="PLoS Genet.">
        <title>Caenorhabditis briggsae recombinant inbred line genotypes reveal inter-strain incompatibility and the evolution of recombination.</title>
        <authorList>
            <person name="Ross J.A."/>
            <person name="Koboldt D.C."/>
            <person name="Staisch J.E."/>
            <person name="Chamberlin H.M."/>
            <person name="Gupta B.P."/>
            <person name="Miller R.D."/>
            <person name="Baird S.E."/>
            <person name="Haag E.S."/>
        </authorList>
    </citation>
    <scope>NUCLEOTIDE SEQUENCE [LARGE SCALE GENOMIC DNA]</scope>
    <source>
        <strain evidence="1 2">AF16</strain>
    </source>
</reference>
<dbReference type="AlphaFoldDB" id="B6IH87"/>
<reference evidence="1 2" key="1">
    <citation type="journal article" date="2003" name="PLoS Biol.">
        <title>The genome sequence of Caenorhabditis briggsae: a platform for comparative genomics.</title>
        <authorList>
            <person name="Stein L.D."/>
            <person name="Bao Z."/>
            <person name="Blasiar D."/>
            <person name="Blumenthal T."/>
            <person name="Brent M.R."/>
            <person name="Chen N."/>
            <person name="Chinwalla A."/>
            <person name="Clarke L."/>
            <person name="Clee C."/>
            <person name="Coghlan A."/>
            <person name="Coulson A."/>
            <person name="D'Eustachio P."/>
            <person name="Fitch D.H."/>
            <person name="Fulton L.A."/>
            <person name="Fulton R.E."/>
            <person name="Griffiths-Jones S."/>
            <person name="Harris T.W."/>
            <person name="Hillier L.W."/>
            <person name="Kamath R."/>
            <person name="Kuwabara P.E."/>
            <person name="Mardis E.R."/>
            <person name="Marra M.A."/>
            <person name="Miner T.L."/>
            <person name="Minx P."/>
            <person name="Mullikin J.C."/>
            <person name="Plumb R.W."/>
            <person name="Rogers J."/>
            <person name="Schein J.E."/>
            <person name="Sohrmann M."/>
            <person name="Spieth J."/>
            <person name="Stajich J.E."/>
            <person name="Wei C."/>
            <person name="Willey D."/>
            <person name="Wilson R.K."/>
            <person name="Durbin R."/>
            <person name="Waterston R.H."/>
        </authorList>
    </citation>
    <scope>NUCLEOTIDE SEQUENCE [LARGE SCALE GENOMIC DNA]</scope>
    <source>
        <strain evidence="1 2">AF16</strain>
    </source>
</reference>
<evidence type="ECO:0000313" key="1">
    <source>
        <dbReference type="EMBL" id="CAR99267.1"/>
    </source>
</evidence>
<proteinExistence type="predicted"/>
<accession>B6IH87</accession>
<keyword evidence="2" id="KW-1185">Reference proteome</keyword>
<dbReference type="InParanoid" id="B6IH87"/>